<dbReference type="Pfam" id="PF07589">
    <property type="entry name" value="PEP-CTERM"/>
    <property type="match status" value="1"/>
</dbReference>
<sequence>MMKEIGMKLSSLLQILTTAFVVLTAVSALATPIQVVDIHSPYSPYAPPGPNNPYRGVGSGTAYNIFQQTFTVGKSGLLSGMSIYGERGTFGSYTNQLKIKIGNANGWYSGSWDVELYAPTSGSMFDLTSYNLHINAGDLVTFELGHQSYYINSGVYLVERPLVSLLNQRVSRGSTPIFYPPTAWNNLSIAFSTYVTTDPDVKPENPSTRIPEPSTMSVMLLGMGLLAYVRYRNRGKK</sequence>
<dbReference type="RefSeq" id="WP_183439696.1">
    <property type="nucleotide sequence ID" value="NZ_JACHXD010000002.1"/>
</dbReference>
<dbReference type="Proteomes" id="UP000541535">
    <property type="component" value="Unassembled WGS sequence"/>
</dbReference>
<organism evidence="2 3">
    <name type="scientific">Pseudoduganella violacea</name>
    <dbReference type="NCBI Taxonomy" id="1715466"/>
    <lineage>
        <taxon>Bacteria</taxon>
        <taxon>Pseudomonadati</taxon>
        <taxon>Pseudomonadota</taxon>
        <taxon>Betaproteobacteria</taxon>
        <taxon>Burkholderiales</taxon>
        <taxon>Oxalobacteraceae</taxon>
        <taxon>Telluria group</taxon>
        <taxon>Pseudoduganella</taxon>
    </lineage>
</organism>
<accession>A0A7W5B7A0</accession>
<proteinExistence type="predicted"/>
<feature type="domain" description="Ice-binding protein C-terminal" evidence="1">
    <location>
        <begin position="210"/>
        <end position="232"/>
    </location>
</feature>
<dbReference type="AlphaFoldDB" id="A0A7W5B7A0"/>
<gene>
    <name evidence="2" type="ORF">FHS03_000757</name>
</gene>
<evidence type="ECO:0000313" key="3">
    <source>
        <dbReference type="Proteomes" id="UP000541535"/>
    </source>
</evidence>
<comment type="caution">
    <text evidence="2">The sequence shown here is derived from an EMBL/GenBank/DDBJ whole genome shotgun (WGS) entry which is preliminary data.</text>
</comment>
<dbReference type="InterPro" id="IPR013424">
    <property type="entry name" value="Ice-binding_C"/>
</dbReference>
<dbReference type="EMBL" id="JACHXD010000002">
    <property type="protein sequence ID" value="MBB3117731.1"/>
    <property type="molecule type" value="Genomic_DNA"/>
</dbReference>
<protein>
    <recommendedName>
        <fullName evidence="1">Ice-binding protein C-terminal domain-containing protein</fullName>
    </recommendedName>
</protein>
<evidence type="ECO:0000313" key="2">
    <source>
        <dbReference type="EMBL" id="MBB3117731.1"/>
    </source>
</evidence>
<evidence type="ECO:0000259" key="1">
    <source>
        <dbReference type="Pfam" id="PF07589"/>
    </source>
</evidence>
<reference evidence="2 3" key="1">
    <citation type="submission" date="2020-08" db="EMBL/GenBank/DDBJ databases">
        <title>Genomic Encyclopedia of Type Strains, Phase III (KMG-III): the genomes of soil and plant-associated and newly described type strains.</title>
        <authorList>
            <person name="Whitman W."/>
        </authorList>
    </citation>
    <scope>NUCLEOTIDE SEQUENCE [LARGE SCALE GENOMIC DNA]</scope>
    <source>
        <strain evidence="2 3">CECT 8897</strain>
    </source>
</reference>
<name>A0A7W5B7A0_9BURK</name>
<keyword evidence="3" id="KW-1185">Reference proteome</keyword>